<evidence type="ECO:0000256" key="1">
    <source>
        <dbReference type="SAM" id="MobiDB-lite"/>
    </source>
</evidence>
<feature type="region of interest" description="Disordered" evidence="1">
    <location>
        <begin position="1"/>
        <end position="27"/>
    </location>
</feature>
<proteinExistence type="predicted"/>
<dbReference type="AlphaFoldDB" id="W8RD20"/>
<reference evidence="2 3" key="2">
    <citation type="submission" date="2014-03" db="EMBL/GenBank/DDBJ databases">
        <authorList>
            <person name="Baltrus D."/>
            <person name="Dougherty K."/>
        </authorList>
    </citation>
    <scope>NUCLEOTIDE SEQUENCE</scope>
    <source>
        <strain evidence="2 3">28a24</strain>
    </source>
</reference>
<evidence type="ECO:0000313" key="2">
    <source>
        <dbReference type="EMBL" id="AHL77643.1"/>
    </source>
</evidence>
<sequence length="61" mass="7001">MTAPAMRSPQKYPDDATRVDQTPSPRKERDGVVTAVFVNVVQLFGEPYVGSEFLRFTRFFF</sequence>
<organism evidence="2 3">
    <name type="scientific">Stutzerimonas stutzeri</name>
    <name type="common">Pseudomonas stutzeri</name>
    <dbReference type="NCBI Taxonomy" id="316"/>
    <lineage>
        <taxon>Bacteria</taxon>
        <taxon>Pseudomonadati</taxon>
        <taxon>Pseudomonadota</taxon>
        <taxon>Gammaproteobacteria</taxon>
        <taxon>Pseudomonadales</taxon>
        <taxon>Pseudomonadaceae</taxon>
        <taxon>Stutzerimonas</taxon>
    </lineage>
</organism>
<gene>
    <name evidence="2" type="ORF">CH92_10285</name>
</gene>
<dbReference type="Proteomes" id="UP000019522">
    <property type="component" value="Chromosome"/>
</dbReference>
<evidence type="ECO:0000313" key="3">
    <source>
        <dbReference type="Proteomes" id="UP000019522"/>
    </source>
</evidence>
<name>W8RD20_STUST</name>
<dbReference type="EMBL" id="CP007441">
    <property type="protein sequence ID" value="AHL77643.1"/>
    <property type="molecule type" value="Genomic_DNA"/>
</dbReference>
<protein>
    <submittedName>
        <fullName evidence="2">Uncharacterized protein</fullName>
    </submittedName>
</protein>
<dbReference type="PATRIC" id="fig|316.77.peg.2057"/>
<dbReference type="KEGG" id="pstt:CH92_10285"/>
<reference evidence="3" key="1">
    <citation type="journal article" date="2014" name="Genome Announc.">
        <title>Complete Genome Sequence of the Highly Transformable Pseudomonas stutzeri Strain 28a24.</title>
        <authorList>
            <person name="Smith B.A."/>
            <person name="Dougherty K.M."/>
            <person name="Baltrus D.A."/>
        </authorList>
    </citation>
    <scope>NUCLEOTIDE SEQUENCE [LARGE SCALE GENOMIC DNA]</scope>
    <source>
        <strain evidence="3">28a24</strain>
    </source>
</reference>
<accession>W8RD20</accession>